<evidence type="ECO:0000313" key="1">
    <source>
        <dbReference type="EMBL" id="GAT35239.1"/>
    </source>
</evidence>
<dbReference type="EMBL" id="BDCO01000003">
    <property type="protein sequence ID" value="GAT35239.1"/>
    <property type="molecule type" value="Genomic_DNA"/>
</dbReference>
<gene>
    <name evidence="1" type="ORF">TSACC_3303</name>
</gene>
<protein>
    <submittedName>
        <fullName evidence="1">Uncharacterized protein</fullName>
    </submittedName>
</protein>
<accession>A0A146GCB3</accession>
<keyword evidence="2" id="KW-1185">Reference proteome</keyword>
<comment type="caution">
    <text evidence="1">The sequence shown here is derived from an EMBL/GenBank/DDBJ whole genome shotgun (WGS) entry which is preliminary data.</text>
</comment>
<evidence type="ECO:0000313" key="2">
    <source>
        <dbReference type="Proteomes" id="UP000076023"/>
    </source>
</evidence>
<dbReference type="InParanoid" id="A0A146GCB3"/>
<reference evidence="2" key="1">
    <citation type="journal article" date="2017" name="Genome Announc.">
        <title>Draft Genome Sequence of Terrimicrobium sacchariphilum NM-5T, a Facultative Anaerobic Soil Bacterium of the Class Spartobacteria.</title>
        <authorList>
            <person name="Qiu Y.L."/>
            <person name="Tourlousse D.M."/>
            <person name="Matsuura N."/>
            <person name="Ohashi A."/>
            <person name="Sekiguchi Y."/>
        </authorList>
    </citation>
    <scope>NUCLEOTIDE SEQUENCE [LARGE SCALE GENOMIC DNA]</scope>
    <source>
        <strain evidence="2">NM-5</strain>
    </source>
</reference>
<dbReference type="Proteomes" id="UP000076023">
    <property type="component" value="Unassembled WGS sequence"/>
</dbReference>
<sequence>MPAPRILIEMKKYRVLFLVLLLPMIARCEEPIVELFPPTVTSKYKGGCGTFGKASVEPRQGEAPINLTVTAWKSGIMWWFANHTQIPRGAVESWGNYAIRVEFRMLDNAQNVTVKASWRGVAEPAIFSEQTMASVDVEANAWTAITLPAPDISAWDADRINGLGLEFPEGHYEIRKIDIVPAP</sequence>
<dbReference type="AlphaFoldDB" id="A0A146GCB3"/>
<proteinExistence type="predicted"/>
<dbReference type="STRING" id="690879.TSACC_3303"/>
<organism evidence="1 2">
    <name type="scientific">Terrimicrobium sacchariphilum</name>
    <dbReference type="NCBI Taxonomy" id="690879"/>
    <lineage>
        <taxon>Bacteria</taxon>
        <taxon>Pseudomonadati</taxon>
        <taxon>Verrucomicrobiota</taxon>
        <taxon>Terrimicrobiia</taxon>
        <taxon>Terrimicrobiales</taxon>
        <taxon>Terrimicrobiaceae</taxon>
        <taxon>Terrimicrobium</taxon>
    </lineage>
</organism>
<name>A0A146GCB3_TERSA</name>